<evidence type="ECO:0000256" key="7">
    <source>
        <dbReference type="RuleBase" id="RU363032"/>
    </source>
</evidence>
<evidence type="ECO:0000256" key="1">
    <source>
        <dbReference type="ARBA" id="ARBA00004651"/>
    </source>
</evidence>
<evidence type="ECO:0000259" key="9">
    <source>
        <dbReference type="PROSITE" id="PS50928"/>
    </source>
</evidence>
<dbReference type="Proteomes" id="UP000033640">
    <property type="component" value="Unassembled WGS sequence"/>
</dbReference>
<dbReference type="CDD" id="cd06261">
    <property type="entry name" value="TM_PBP2"/>
    <property type="match status" value="1"/>
</dbReference>
<feature type="domain" description="ABC transmembrane type-1" evidence="9">
    <location>
        <begin position="104"/>
        <end position="296"/>
    </location>
</feature>
<dbReference type="PANTHER" id="PTHR43744">
    <property type="entry name" value="ABC TRANSPORTER PERMEASE PROTEIN MG189-RELATED-RELATED"/>
    <property type="match status" value="1"/>
</dbReference>
<evidence type="ECO:0000313" key="10">
    <source>
        <dbReference type="EMBL" id="KJL31061.1"/>
    </source>
</evidence>
<feature type="region of interest" description="Disordered" evidence="8">
    <location>
        <begin position="1"/>
        <end position="32"/>
    </location>
</feature>
<keyword evidence="5 7" id="KW-1133">Transmembrane helix</keyword>
<evidence type="ECO:0000256" key="8">
    <source>
        <dbReference type="SAM" id="MobiDB-lite"/>
    </source>
</evidence>
<dbReference type="OrthoDB" id="2063054at2"/>
<dbReference type="AlphaFoldDB" id="A0A0F0LHN2"/>
<evidence type="ECO:0000256" key="5">
    <source>
        <dbReference type="ARBA" id="ARBA00022989"/>
    </source>
</evidence>
<keyword evidence="3" id="KW-1003">Cell membrane</keyword>
<evidence type="ECO:0000256" key="6">
    <source>
        <dbReference type="ARBA" id="ARBA00023136"/>
    </source>
</evidence>
<comment type="caution">
    <text evidence="10">The sequence shown here is derived from an EMBL/GenBank/DDBJ whole genome shotgun (WGS) entry which is preliminary data.</text>
</comment>
<keyword evidence="2 7" id="KW-0813">Transport</keyword>
<dbReference type="Gene3D" id="1.10.3720.10">
    <property type="entry name" value="MetI-like"/>
    <property type="match status" value="1"/>
</dbReference>
<dbReference type="GO" id="GO:0055085">
    <property type="term" value="P:transmembrane transport"/>
    <property type="evidence" value="ECO:0007669"/>
    <property type="project" value="InterPro"/>
</dbReference>
<evidence type="ECO:0000313" key="11">
    <source>
        <dbReference type="Proteomes" id="UP000033640"/>
    </source>
</evidence>
<protein>
    <submittedName>
        <fullName evidence="10">L-arabinose transport system permease protein AraQ</fullName>
    </submittedName>
</protein>
<dbReference type="PATRIC" id="fig|82380.11.peg.528"/>
<evidence type="ECO:0000256" key="3">
    <source>
        <dbReference type="ARBA" id="ARBA00022475"/>
    </source>
</evidence>
<dbReference type="PROSITE" id="PS50928">
    <property type="entry name" value="ABC_TM1"/>
    <property type="match status" value="1"/>
</dbReference>
<accession>A0A0F0LHN2</accession>
<feature type="transmembrane region" description="Helical" evidence="7">
    <location>
        <begin position="42"/>
        <end position="64"/>
    </location>
</feature>
<reference evidence="10 11" key="1">
    <citation type="submission" date="2015-02" db="EMBL/GenBank/DDBJ databases">
        <title>Draft genome sequences of ten Microbacterium spp. with emphasis on heavy metal contaminated environments.</title>
        <authorList>
            <person name="Corretto E."/>
        </authorList>
    </citation>
    <scope>NUCLEOTIDE SEQUENCE [LARGE SCALE GENOMIC DNA]</scope>
    <source>
        <strain evidence="10 11">BEL4b</strain>
    </source>
</reference>
<name>A0A0F0LHN2_9MICO</name>
<dbReference type="EMBL" id="JYIW01000017">
    <property type="protein sequence ID" value="KJL31061.1"/>
    <property type="molecule type" value="Genomic_DNA"/>
</dbReference>
<keyword evidence="6 7" id="KW-0472">Membrane</keyword>
<comment type="similarity">
    <text evidence="7">Belongs to the binding-protein-dependent transport system permease family.</text>
</comment>
<dbReference type="PANTHER" id="PTHR43744:SF12">
    <property type="entry name" value="ABC TRANSPORTER PERMEASE PROTEIN MG189-RELATED"/>
    <property type="match status" value="1"/>
</dbReference>
<dbReference type="RefSeq" id="WP_045277955.1">
    <property type="nucleotide sequence ID" value="NZ_JYIW01000017.1"/>
</dbReference>
<dbReference type="InterPro" id="IPR000515">
    <property type="entry name" value="MetI-like"/>
</dbReference>
<feature type="transmembrane region" description="Helical" evidence="7">
    <location>
        <begin position="180"/>
        <end position="198"/>
    </location>
</feature>
<evidence type="ECO:0000256" key="4">
    <source>
        <dbReference type="ARBA" id="ARBA00022692"/>
    </source>
</evidence>
<proteinExistence type="inferred from homology"/>
<feature type="transmembrane region" description="Helical" evidence="7">
    <location>
        <begin position="139"/>
        <end position="160"/>
    </location>
</feature>
<dbReference type="SUPFAM" id="SSF161098">
    <property type="entry name" value="MetI-like"/>
    <property type="match status" value="1"/>
</dbReference>
<sequence>MTDTRLITVTPRRARRRATEAPERSAISDADRRRPSVKATMTTLQVAFFSFLVIAGVGPILWLAKAALSTTQDTISQPFAWFPSGIQWGNLAAAWEQIQVGRYLANTAVMALGSTISTVVVTASLAYVISILRPRWAKFLSGAILVTLFVPGVISLVPLYLTVVDVPLVGVSLIDTYWAVWLPAAANAFTVLIVTRFFDEIPREIIEAARVDGVGPLRMFFIIVLPFSKSILGVIAVLTILNSWKDFLWPMLVLPGSELQPISVALARIAGKTDLSLQMSAMLLGLLIPIAVFLIFQRQILKGVSMSGGIKG</sequence>
<feature type="transmembrane region" description="Helical" evidence="7">
    <location>
        <begin position="219"/>
        <end position="241"/>
    </location>
</feature>
<evidence type="ECO:0000256" key="2">
    <source>
        <dbReference type="ARBA" id="ARBA00022448"/>
    </source>
</evidence>
<organism evidence="10 11">
    <name type="scientific">Microbacterium oxydans</name>
    <dbReference type="NCBI Taxonomy" id="82380"/>
    <lineage>
        <taxon>Bacteria</taxon>
        <taxon>Bacillati</taxon>
        <taxon>Actinomycetota</taxon>
        <taxon>Actinomycetes</taxon>
        <taxon>Micrococcales</taxon>
        <taxon>Microbacteriaceae</taxon>
        <taxon>Microbacterium</taxon>
    </lineage>
</organism>
<gene>
    <name evidence="10" type="primary">araQ_4</name>
    <name evidence="10" type="ORF">RS83_00512</name>
</gene>
<dbReference type="GO" id="GO:0005886">
    <property type="term" value="C:plasma membrane"/>
    <property type="evidence" value="ECO:0007669"/>
    <property type="project" value="UniProtKB-SubCell"/>
</dbReference>
<dbReference type="InterPro" id="IPR035906">
    <property type="entry name" value="MetI-like_sf"/>
</dbReference>
<comment type="subcellular location">
    <subcellularLocation>
        <location evidence="1 7">Cell membrane</location>
        <topology evidence="1 7">Multi-pass membrane protein</topology>
    </subcellularLocation>
</comment>
<dbReference type="Pfam" id="PF00528">
    <property type="entry name" value="BPD_transp_1"/>
    <property type="match status" value="1"/>
</dbReference>
<feature type="transmembrane region" description="Helical" evidence="7">
    <location>
        <begin position="109"/>
        <end position="132"/>
    </location>
</feature>
<feature type="transmembrane region" description="Helical" evidence="7">
    <location>
        <begin position="275"/>
        <end position="296"/>
    </location>
</feature>
<keyword evidence="4 7" id="KW-0812">Transmembrane</keyword>